<dbReference type="PROSITE" id="PS51257">
    <property type="entry name" value="PROKAR_LIPOPROTEIN"/>
    <property type="match status" value="1"/>
</dbReference>
<reference evidence="2" key="1">
    <citation type="journal article" date="2014" name="Int. J. Syst. Evol. Microbiol.">
        <title>Complete genome sequence of Corynebacterium casei LMG S-19264T (=DSM 44701T), isolated from a smear-ripened cheese.</title>
        <authorList>
            <consortium name="US DOE Joint Genome Institute (JGI-PGF)"/>
            <person name="Walter F."/>
            <person name="Albersmeier A."/>
            <person name="Kalinowski J."/>
            <person name="Ruckert C."/>
        </authorList>
    </citation>
    <scope>NUCLEOTIDE SEQUENCE</scope>
    <source>
        <strain evidence="2">NBRC 110071</strain>
    </source>
</reference>
<evidence type="ECO:0000256" key="1">
    <source>
        <dbReference type="SAM" id="SignalP"/>
    </source>
</evidence>
<keyword evidence="1" id="KW-0732">Signal</keyword>
<accession>A0AA37W6G2</accession>
<feature type="chain" id="PRO_5041221757" description="DUF1254 domain-containing protein" evidence="1">
    <location>
        <begin position="23"/>
        <end position="408"/>
    </location>
</feature>
<dbReference type="RefSeq" id="WP_284381740.1">
    <property type="nucleotide sequence ID" value="NZ_BSNM01000014.1"/>
</dbReference>
<sequence>MSIRKTYFVPLIPKYFSLSVLAFCSVAASCVVSTAQAVEGYPDYFLDREQTIFIHGVVCGDFKNPRSLKPSGVYTNSKTIETGTYYFGSKYGNYSYTFAPLEGQPDYVMKRGLLTNGVTDKTKMKIDLCIVKDVNSLPAQTRRNLTVTKLMPDDPAWDKTMDQYAVITGRPAFGENQYENPRAVAGNLSHDQQVYDSNQAFLSAAQVYFDSESQRIAKELPKQLAQAIRYAHQEDGFIKNKTYPVVEKPLVWTPTSEKRYNDQLHRVNTEKAFDQVIQQNFDWLFGIVGKGNSVTETSVVTEQPSRWDGQKLIKPVTAMATFENGKSLLLDFVITSENLDVELFDSLEQIQDKSNRERNSMIVRTKKDRELVKIADAKSLDVYSPVEEVHLFFSPFRTKSLGDGYRYQ</sequence>
<proteinExistence type="predicted"/>
<dbReference type="Proteomes" id="UP001161389">
    <property type="component" value="Unassembled WGS sequence"/>
</dbReference>
<evidence type="ECO:0000313" key="2">
    <source>
        <dbReference type="EMBL" id="GLQ31947.1"/>
    </source>
</evidence>
<evidence type="ECO:0008006" key="4">
    <source>
        <dbReference type="Google" id="ProtNLM"/>
    </source>
</evidence>
<name>A0AA37W6G2_9GAMM</name>
<keyword evidence="3" id="KW-1185">Reference proteome</keyword>
<dbReference type="AlphaFoldDB" id="A0AA37W6G2"/>
<gene>
    <name evidence="2" type="ORF">GCM10007876_24260</name>
</gene>
<comment type="caution">
    <text evidence="2">The sequence shown here is derived from an EMBL/GenBank/DDBJ whole genome shotgun (WGS) entry which is preliminary data.</text>
</comment>
<feature type="signal peptide" evidence="1">
    <location>
        <begin position="1"/>
        <end position="22"/>
    </location>
</feature>
<dbReference type="EMBL" id="BSNM01000014">
    <property type="protein sequence ID" value="GLQ31947.1"/>
    <property type="molecule type" value="Genomic_DNA"/>
</dbReference>
<organism evidence="2 3">
    <name type="scientific">Litoribrevibacter albus</name>
    <dbReference type="NCBI Taxonomy" id="1473156"/>
    <lineage>
        <taxon>Bacteria</taxon>
        <taxon>Pseudomonadati</taxon>
        <taxon>Pseudomonadota</taxon>
        <taxon>Gammaproteobacteria</taxon>
        <taxon>Oceanospirillales</taxon>
        <taxon>Oceanospirillaceae</taxon>
        <taxon>Litoribrevibacter</taxon>
    </lineage>
</organism>
<protein>
    <recommendedName>
        <fullName evidence="4">DUF1254 domain-containing protein</fullName>
    </recommendedName>
</protein>
<reference evidence="2" key="2">
    <citation type="submission" date="2023-01" db="EMBL/GenBank/DDBJ databases">
        <title>Draft genome sequence of Litoribrevibacter albus strain NBRC 110071.</title>
        <authorList>
            <person name="Sun Q."/>
            <person name="Mori K."/>
        </authorList>
    </citation>
    <scope>NUCLEOTIDE SEQUENCE</scope>
    <source>
        <strain evidence="2">NBRC 110071</strain>
    </source>
</reference>
<evidence type="ECO:0000313" key="3">
    <source>
        <dbReference type="Proteomes" id="UP001161389"/>
    </source>
</evidence>